<dbReference type="Pfam" id="PF05031">
    <property type="entry name" value="NEAT"/>
    <property type="match status" value="1"/>
</dbReference>
<dbReference type="PROSITE" id="PS50978">
    <property type="entry name" value="NEAT"/>
    <property type="match status" value="1"/>
</dbReference>
<dbReference type="Pfam" id="PF13306">
    <property type="entry name" value="LRR_5"/>
    <property type="match status" value="1"/>
</dbReference>
<evidence type="ECO:0000256" key="7">
    <source>
        <dbReference type="ARBA" id="ARBA00023088"/>
    </source>
</evidence>
<evidence type="ECO:0000256" key="9">
    <source>
        <dbReference type="SAM" id="Phobius"/>
    </source>
</evidence>
<dbReference type="STRING" id="1379.HMPREF3186_01208"/>
<dbReference type="InterPro" id="IPR037250">
    <property type="entry name" value="NEAT_dom_sf"/>
</dbReference>
<dbReference type="PROSITE" id="PS00018">
    <property type="entry name" value="EF_HAND_1"/>
    <property type="match status" value="1"/>
</dbReference>
<evidence type="ECO:0000313" key="13">
    <source>
        <dbReference type="Proteomes" id="UP000070355"/>
    </source>
</evidence>
<evidence type="ECO:0000256" key="2">
    <source>
        <dbReference type="ARBA" id="ARBA00022512"/>
    </source>
</evidence>
<feature type="domain" description="Gram-positive cocci surface proteins LPxTG" evidence="10">
    <location>
        <begin position="1403"/>
        <end position="1434"/>
    </location>
</feature>
<feature type="compositionally biased region" description="Basic and acidic residues" evidence="8">
    <location>
        <begin position="1139"/>
        <end position="1162"/>
    </location>
</feature>
<evidence type="ECO:0000313" key="12">
    <source>
        <dbReference type="EMBL" id="KXB59390.1"/>
    </source>
</evidence>
<dbReference type="PROSITE" id="PS50847">
    <property type="entry name" value="GRAM_POS_ANCHORING"/>
    <property type="match status" value="1"/>
</dbReference>
<keyword evidence="6" id="KW-0677">Repeat</keyword>
<dbReference type="RefSeq" id="WP_060914336.1">
    <property type="nucleotide sequence ID" value="NZ_KQ959965.1"/>
</dbReference>
<feature type="domain" description="NEAT" evidence="11">
    <location>
        <begin position="525"/>
        <end position="659"/>
    </location>
</feature>
<dbReference type="SMART" id="SM00364">
    <property type="entry name" value="LRR_BAC"/>
    <property type="match status" value="4"/>
</dbReference>
<reference evidence="13" key="1">
    <citation type="submission" date="2016-01" db="EMBL/GenBank/DDBJ databases">
        <authorList>
            <person name="Mitreva M."/>
            <person name="Pepin K.H."/>
            <person name="Mihindukulasuriya K.A."/>
            <person name="Fulton R."/>
            <person name="Fronick C."/>
            <person name="O'Laughlin M."/>
            <person name="Miner T."/>
            <person name="Herter B."/>
            <person name="Rosa B.A."/>
            <person name="Cordes M."/>
            <person name="Tomlinson C."/>
            <person name="Wollam A."/>
            <person name="Palsikar V.B."/>
            <person name="Mardis E.R."/>
            <person name="Wilson R.K."/>
        </authorList>
    </citation>
    <scope>NUCLEOTIDE SEQUENCE [LARGE SCALE GENOMIC DNA]</scope>
    <source>
        <strain evidence="13">DNF01167</strain>
    </source>
</reference>
<evidence type="ECO:0000259" key="11">
    <source>
        <dbReference type="PROSITE" id="PS50978"/>
    </source>
</evidence>
<name>A0A133ZVD0_9BACL</name>
<evidence type="ECO:0000256" key="6">
    <source>
        <dbReference type="ARBA" id="ARBA00022737"/>
    </source>
</evidence>
<comment type="caution">
    <text evidence="12">The sequence shown here is derived from an EMBL/GenBank/DDBJ whole genome shotgun (WGS) entry which is preliminary data.</text>
</comment>
<keyword evidence="9" id="KW-0812">Transmembrane</keyword>
<keyword evidence="7" id="KW-0572">Peptidoglycan-anchor</keyword>
<dbReference type="InterPro" id="IPR006635">
    <property type="entry name" value="NEAT_dom"/>
</dbReference>
<dbReference type="PANTHER" id="PTHR24366:SF96">
    <property type="entry name" value="LEUCINE RICH REPEAT CONTAINING 53"/>
    <property type="match status" value="1"/>
</dbReference>
<keyword evidence="9" id="KW-0472">Membrane</keyword>
<feature type="region of interest" description="Disordered" evidence="8">
    <location>
        <begin position="377"/>
        <end position="397"/>
    </location>
</feature>
<dbReference type="NCBIfam" id="TIGR01167">
    <property type="entry name" value="LPXTG_anchor"/>
    <property type="match status" value="1"/>
</dbReference>
<feature type="region of interest" description="Disordered" evidence="8">
    <location>
        <begin position="1367"/>
        <end position="1396"/>
    </location>
</feature>
<dbReference type="InterPro" id="IPR003591">
    <property type="entry name" value="Leu-rich_rpt_typical-subtyp"/>
</dbReference>
<dbReference type="EMBL" id="LSDC01000076">
    <property type="protein sequence ID" value="KXB59390.1"/>
    <property type="molecule type" value="Genomic_DNA"/>
</dbReference>
<protein>
    <submittedName>
        <fullName evidence="12">LPXTG-motif protein cell wall anchor domain protein</fullName>
    </submittedName>
</protein>
<dbReference type="Proteomes" id="UP000070355">
    <property type="component" value="Unassembled WGS sequence"/>
</dbReference>
<gene>
    <name evidence="12" type="ORF">HMPREF3186_01208</name>
</gene>
<dbReference type="PROSITE" id="PS51450">
    <property type="entry name" value="LRR"/>
    <property type="match status" value="3"/>
</dbReference>
<comment type="subcellular location">
    <subcellularLocation>
        <location evidence="1">Secreted</location>
        <location evidence="1">Cell wall</location>
        <topology evidence="1">Peptidoglycan-anchor</topology>
    </subcellularLocation>
</comment>
<keyword evidence="2" id="KW-0134">Cell wall</keyword>
<proteinExistence type="predicted"/>
<dbReference type="Gene3D" id="2.60.40.1850">
    <property type="match status" value="1"/>
</dbReference>
<dbReference type="CDD" id="cd06920">
    <property type="entry name" value="NEAT"/>
    <property type="match status" value="1"/>
</dbReference>
<dbReference type="InterPro" id="IPR001611">
    <property type="entry name" value="Leu-rich_rpt"/>
</dbReference>
<feature type="compositionally biased region" description="Polar residues" evidence="8">
    <location>
        <begin position="260"/>
        <end position="275"/>
    </location>
</feature>
<organism evidence="12 13">
    <name type="scientific">Gemella haemolysans</name>
    <dbReference type="NCBI Taxonomy" id="1379"/>
    <lineage>
        <taxon>Bacteria</taxon>
        <taxon>Bacillati</taxon>
        <taxon>Bacillota</taxon>
        <taxon>Bacilli</taxon>
        <taxon>Bacillales</taxon>
        <taxon>Gemellaceae</taxon>
        <taxon>Gemella</taxon>
    </lineage>
</organism>
<dbReference type="InterPro" id="IPR019931">
    <property type="entry name" value="LPXTG_anchor"/>
</dbReference>
<dbReference type="InterPro" id="IPR026906">
    <property type="entry name" value="LRR_5"/>
</dbReference>
<feature type="region of interest" description="Disordered" evidence="8">
    <location>
        <begin position="1139"/>
        <end position="1232"/>
    </location>
</feature>
<keyword evidence="9" id="KW-1133">Transmembrane helix</keyword>
<evidence type="ECO:0000256" key="4">
    <source>
        <dbReference type="ARBA" id="ARBA00022614"/>
    </source>
</evidence>
<evidence type="ECO:0000256" key="5">
    <source>
        <dbReference type="ARBA" id="ARBA00022729"/>
    </source>
</evidence>
<dbReference type="SUPFAM" id="SSF158911">
    <property type="entry name" value="NEAT domain-like"/>
    <property type="match status" value="1"/>
</dbReference>
<feature type="region of interest" description="Disordered" evidence="8">
    <location>
        <begin position="1081"/>
        <end position="1100"/>
    </location>
</feature>
<accession>A0A133ZVD0</accession>
<keyword evidence="3" id="KW-0964">Secreted</keyword>
<evidence type="ECO:0000256" key="8">
    <source>
        <dbReference type="SAM" id="MobiDB-lite"/>
    </source>
</evidence>
<evidence type="ECO:0000256" key="3">
    <source>
        <dbReference type="ARBA" id="ARBA00022525"/>
    </source>
</evidence>
<feature type="transmembrane region" description="Helical" evidence="9">
    <location>
        <begin position="1412"/>
        <end position="1430"/>
    </location>
</feature>
<feature type="compositionally biased region" description="Low complexity" evidence="8">
    <location>
        <begin position="1216"/>
        <end position="1226"/>
    </location>
</feature>
<dbReference type="PANTHER" id="PTHR24366">
    <property type="entry name" value="IG(IMMUNOGLOBULIN) AND LRR(LEUCINE RICH REPEAT) DOMAINS"/>
    <property type="match status" value="1"/>
</dbReference>
<dbReference type="OrthoDB" id="1741961at2"/>
<feature type="compositionally biased region" description="Polar residues" evidence="8">
    <location>
        <begin position="1369"/>
        <end position="1383"/>
    </location>
</feature>
<dbReference type="SMART" id="SM00725">
    <property type="entry name" value="NEAT"/>
    <property type="match status" value="1"/>
</dbReference>
<dbReference type="PATRIC" id="fig|1379.3.peg.1188"/>
<feature type="region of interest" description="Disordered" evidence="8">
    <location>
        <begin position="251"/>
        <end position="275"/>
    </location>
</feature>
<feature type="compositionally biased region" description="Basic and acidic residues" evidence="8">
    <location>
        <begin position="377"/>
        <end position="390"/>
    </location>
</feature>
<dbReference type="SMART" id="SM00369">
    <property type="entry name" value="LRR_TYP"/>
    <property type="match status" value="6"/>
</dbReference>
<dbReference type="SUPFAM" id="SSF52058">
    <property type="entry name" value="L domain-like"/>
    <property type="match status" value="1"/>
</dbReference>
<evidence type="ECO:0000256" key="1">
    <source>
        <dbReference type="ARBA" id="ARBA00004168"/>
    </source>
</evidence>
<sequence length="1434" mass="160513">MNKKYNNKLIIGLAVPICLSIGSVDFNYSKLNLDSNVVYAQDQQSTGFKVYEPEIGASGSLEISVEGQDTSDTLFKRYWNKIDKLLIDGKDFGFNSEASSSKNYSLFDNVIYVNNSEITNHYNKQNKHKIEFIFKDGSKAVYEDKGYVDPTAKPKLISEGLKILEPQIDNDSLIFFLEGSDLYKNYWSKVTKLTVDGKDFGFDKQNTNSKYYKLYDGQVTAADKAITEHYKKQDKHKIEFTFEDGSKTTYEDTGYVEPSNEASTPTKDVSTDSNKPVSNAKYTISKLDQGKNWKDEKHLTLELSDTSVYDNFVDEIASVTLNGTTVNKDVFKDKVETSKYLGIRIFNEDLVKALKDSGNKLEVKLVDGTIISYPASTDKKEEAKPTEPKQDTPATSASYAQKDLVAKVEKNGYGDELNISLVDGFKAEDVLKNTKEVIINGKAFDKSLFSKNWKDQIVTFDDGGESLKAFKAWNFDGDNTIVFKANDGSESKTYTTGNKVVEEKPTPEKTPEKQEEKTYSLTDKLEDGEYTLGFNALYADGRQGTSMLEGFFDKNVKLVVKDGKMSITMLNTLFAHGLYDFAIQNKGKWESGVKENFGEKNSAGQYDRALFTLPVEDLDQVHLGGVIVSYMGSLESDKGNFDKYTTVKLKFKPEIKKGWNGFELVEKNNEERKKSDDLLQKKLIANGVDTNNDGKVTEDELKNFTGDINIGSLEIDGKVDKGAIYNLDLLKHMGPGVKSFSSDSNNFGELPEDLFKNAVNIERINLGGNGVTKLPENLFANNKKLKTVNLSSNNLGNIPEGLFANNSELESVEFSQSWLSTLPANVFANNKKLKTVSLSNNKIVSLPNDLFKNNTGLTFLSVTDNELTKLPDSVANLTSLTQLYAANNKLTSLPENGVNFTKLNTLALNNNHISSLSDDLWKTLAKNKATVRLVNNQISNIPLELIKANGSLHILDIANNNLPATLPYNDSDTKLLGISPEVTQGYYPQKQAIELNVVAKDNKITIQPKDEKLTILNLLHWYRGRSEFYGGEGILQGLEKYKEFLSKQTKPMAELLKSDDYGRNWYIVTKVERIRGNEVKELSSTSVSNEDDRKSEITDNDMKAGDKYRITKTLFEKNATNIDDKLVELVTTVEADVKKEEPKVEDKKDEKPAEQPKVEEKPQVTPEQPKSEEKPQVTPEQPKPEEKPQTTPSEQPKPEEKPQVTPEQPKAEKPQESPSEQPSTPSVEDKKNVTDTLIAKLPGDEEVKVQFKEKDVTGIHFVAQNSNEQKVNEVKELVKNLDEKLNVVKTLDLFFTDDKGNVINNNGETRAVTVTVVANDNETFEVYYVNGDKLEKVQSTYSDGKLTFYTDHFSTYTIVSRAKEAKNDNPYNRLNNDTINTSDTENKGEKEQNSLPQRFNNILPKTGLAENSAGAALLGLLGVVLATLGFRRKR</sequence>
<dbReference type="Gene3D" id="3.80.10.10">
    <property type="entry name" value="Ribonuclease Inhibitor"/>
    <property type="match status" value="2"/>
</dbReference>
<feature type="compositionally biased region" description="Basic and acidic residues" evidence="8">
    <location>
        <begin position="1090"/>
        <end position="1100"/>
    </location>
</feature>
<keyword evidence="4" id="KW-0433">Leucine-rich repeat</keyword>
<evidence type="ECO:0000259" key="10">
    <source>
        <dbReference type="PROSITE" id="PS50847"/>
    </source>
</evidence>
<keyword evidence="5" id="KW-0732">Signal</keyword>
<dbReference type="InterPro" id="IPR018247">
    <property type="entry name" value="EF_Hand_1_Ca_BS"/>
</dbReference>
<dbReference type="InterPro" id="IPR032675">
    <property type="entry name" value="LRR_dom_sf"/>
</dbReference>